<proteinExistence type="predicted"/>
<feature type="compositionally biased region" description="Acidic residues" evidence="1">
    <location>
        <begin position="53"/>
        <end position="63"/>
    </location>
</feature>
<evidence type="ECO:0000313" key="2">
    <source>
        <dbReference type="EMBL" id="WMV07879.1"/>
    </source>
</evidence>
<keyword evidence="3" id="KW-1185">Reference proteome</keyword>
<feature type="region of interest" description="Disordered" evidence="1">
    <location>
        <begin position="40"/>
        <end position="69"/>
    </location>
</feature>
<dbReference type="AlphaFoldDB" id="A0AAF0PTZ0"/>
<dbReference type="Proteomes" id="UP001234989">
    <property type="component" value="Chromosome 1"/>
</dbReference>
<name>A0AAF0PTZ0_SOLVR</name>
<accession>A0AAF0PTZ0</accession>
<evidence type="ECO:0000256" key="1">
    <source>
        <dbReference type="SAM" id="MobiDB-lite"/>
    </source>
</evidence>
<protein>
    <submittedName>
        <fullName evidence="2">Uncharacterized protein</fullName>
    </submittedName>
</protein>
<sequence length="69" mass="7816">MSAQIEKLTVALQESERKRVAEQESISATVQQIKEQVLNLARRPTSHSSPAEGTDDDNEEDDHYIDYTL</sequence>
<dbReference type="EMBL" id="CP133612">
    <property type="protein sequence ID" value="WMV07879.1"/>
    <property type="molecule type" value="Genomic_DNA"/>
</dbReference>
<reference evidence="2" key="1">
    <citation type="submission" date="2023-08" db="EMBL/GenBank/DDBJ databases">
        <title>A de novo genome assembly of Solanum verrucosum Schlechtendal, a Mexican diploid species geographically isolated from the other diploid A-genome species in potato relatives.</title>
        <authorList>
            <person name="Hosaka K."/>
        </authorList>
    </citation>
    <scope>NUCLEOTIDE SEQUENCE</scope>
    <source>
        <tissue evidence="2">Young leaves</tissue>
    </source>
</reference>
<evidence type="ECO:0000313" key="3">
    <source>
        <dbReference type="Proteomes" id="UP001234989"/>
    </source>
</evidence>
<organism evidence="2 3">
    <name type="scientific">Solanum verrucosum</name>
    <dbReference type="NCBI Taxonomy" id="315347"/>
    <lineage>
        <taxon>Eukaryota</taxon>
        <taxon>Viridiplantae</taxon>
        <taxon>Streptophyta</taxon>
        <taxon>Embryophyta</taxon>
        <taxon>Tracheophyta</taxon>
        <taxon>Spermatophyta</taxon>
        <taxon>Magnoliopsida</taxon>
        <taxon>eudicotyledons</taxon>
        <taxon>Gunneridae</taxon>
        <taxon>Pentapetalae</taxon>
        <taxon>asterids</taxon>
        <taxon>lamiids</taxon>
        <taxon>Solanales</taxon>
        <taxon>Solanaceae</taxon>
        <taxon>Solanoideae</taxon>
        <taxon>Solaneae</taxon>
        <taxon>Solanum</taxon>
    </lineage>
</organism>
<gene>
    <name evidence="2" type="ORF">MTR67_001264</name>
</gene>